<name>K9AHP5_9STAP</name>
<protein>
    <submittedName>
        <fullName evidence="2">Uncharacterized protein</fullName>
    </submittedName>
</protein>
<reference evidence="2 3" key="1">
    <citation type="journal article" date="2013" name="Genome Announc.">
        <title>Genome Sequence of Staphylococcus massiliensis Strain S46, Isolated from the Surface of Healthy Human Skin.</title>
        <authorList>
            <person name="Srivastav R."/>
            <person name="Singh A."/>
            <person name="Jangir P.K."/>
            <person name="Kumari C."/>
            <person name="Muduli S."/>
            <person name="Sharma R."/>
        </authorList>
    </citation>
    <scope>NUCLEOTIDE SEQUENCE [LARGE SCALE GENOMIC DNA]</scope>
    <source>
        <strain evidence="2 3">S46</strain>
    </source>
</reference>
<evidence type="ECO:0000256" key="1">
    <source>
        <dbReference type="SAM" id="Phobius"/>
    </source>
</evidence>
<evidence type="ECO:0000313" key="2">
    <source>
        <dbReference type="EMBL" id="EKU46799.1"/>
    </source>
</evidence>
<proteinExistence type="predicted"/>
<evidence type="ECO:0000313" key="3">
    <source>
        <dbReference type="Proteomes" id="UP000009885"/>
    </source>
</evidence>
<keyword evidence="1" id="KW-0472">Membrane</keyword>
<dbReference type="AlphaFoldDB" id="K9AHP5"/>
<feature type="transmembrane region" description="Helical" evidence="1">
    <location>
        <begin position="33"/>
        <end position="52"/>
    </location>
</feature>
<dbReference type="Proteomes" id="UP000009885">
    <property type="component" value="Unassembled WGS sequence"/>
</dbReference>
<keyword evidence="3" id="KW-1185">Reference proteome</keyword>
<dbReference type="EMBL" id="AMSQ01000015">
    <property type="protein sequence ID" value="EKU46799.1"/>
    <property type="molecule type" value="Genomic_DNA"/>
</dbReference>
<dbReference type="PATRIC" id="fig|1229783.3.peg.1778"/>
<dbReference type="STRING" id="1229783.C273_08846"/>
<dbReference type="RefSeq" id="WP_009384095.1">
    <property type="nucleotide sequence ID" value="NZ_AMSQ01000015.1"/>
</dbReference>
<comment type="caution">
    <text evidence="2">The sequence shown here is derived from an EMBL/GenBank/DDBJ whole genome shotgun (WGS) entry which is preliminary data.</text>
</comment>
<organism evidence="2 3">
    <name type="scientific">Staphylococcus massiliensis S46</name>
    <dbReference type="NCBI Taxonomy" id="1229783"/>
    <lineage>
        <taxon>Bacteria</taxon>
        <taxon>Bacillati</taxon>
        <taxon>Bacillota</taxon>
        <taxon>Bacilli</taxon>
        <taxon>Bacillales</taxon>
        <taxon>Staphylococcaceae</taxon>
        <taxon>Staphylococcus</taxon>
    </lineage>
</organism>
<keyword evidence="1" id="KW-0812">Transmembrane</keyword>
<keyword evidence="1" id="KW-1133">Transmembrane helix</keyword>
<accession>K9AHP5</accession>
<gene>
    <name evidence="2" type="ORF">C273_08846</name>
</gene>
<sequence length="58" mass="6587">MNKRYLKVLGLYSLSTFVPALISEGFSKQLFKSFFLYTTLGYGIFAAGLKVMKQQKRG</sequence>